<evidence type="ECO:0000313" key="2">
    <source>
        <dbReference type="EMBL" id="SFD07759.1"/>
    </source>
</evidence>
<evidence type="ECO:0000313" key="4">
    <source>
        <dbReference type="Proteomes" id="UP000182314"/>
    </source>
</evidence>
<dbReference type="KEGG" id="kor:AWR26_21435"/>
<sequence length="169" mass="19736">MQIITENAYLKCGLQTLIQQHAIKLNADDVIIDFDNHLLVITTLTTLKEITESDNSFEKFLLYPFFKISKSLPIDVFQRTLQQKAWRNKKRLEGKLALTRKERVLLKHIINRETQTDIFSNGEMDVKTFSTHKYNMLKKVNQPSVATLNQVYYHWESLCNQPTCYPLAG</sequence>
<dbReference type="EMBL" id="CP014007">
    <property type="protein sequence ID" value="ANI84592.1"/>
    <property type="molecule type" value="Genomic_DNA"/>
</dbReference>
<proteinExistence type="predicted"/>
<reference evidence="1 3" key="2">
    <citation type="submission" date="2021-03" db="EMBL/GenBank/DDBJ databases">
        <authorList>
            <person name="Li Y."/>
            <person name="Li S."/>
            <person name="Chen M."/>
            <person name="Peng G."/>
            <person name="Tan Z."/>
            <person name="An Q."/>
        </authorList>
    </citation>
    <scope>NUCLEOTIDE SEQUENCE [LARGE SCALE GENOMIC DNA]</scope>
    <source>
        <strain evidence="1 3">Ola 51</strain>
    </source>
</reference>
<dbReference type="RefSeq" id="WP_064568486.1">
    <property type="nucleotide sequence ID" value="NZ_CP014007.2"/>
</dbReference>
<dbReference type="EMBL" id="FOKO01000005">
    <property type="protein sequence ID" value="SFD07759.1"/>
    <property type="molecule type" value="Genomic_DNA"/>
</dbReference>
<name>A0AA94H6T0_9ENTR</name>
<keyword evidence="3" id="KW-1185">Reference proteome</keyword>
<evidence type="ECO:0008006" key="5">
    <source>
        <dbReference type="Google" id="ProtNLM"/>
    </source>
</evidence>
<reference evidence="2 4" key="1">
    <citation type="submission" date="2016-10" db="EMBL/GenBank/DDBJ databases">
        <authorList>
            <person name="Varghese N."/>
            <person name="Submissions S."/>
        </authorList>
    </citation>
    <scope>NUCLEOTIDE SEQUENCE [LARGE SCALE GENOMIC DNA]</scope>
    <source>
        <strain evidence="2 4">CGMCC 1.7012</strain>
    </source>
</reference>
<evidence type="ECO:0000313" key="1">
    <source>
        <dbReference type="EMBL" id="ANI84592.1"/>
    </source>
</evidence>
<dbReference type="Proteomes" id="UP000078227">
    <property type="component" value="Chromosome"/>
</dbReference>
<gene>
    <name evidence="1" type="ORF">AWR26_21435</name>
    <name evidence="2" type="ORF">SAMN05216286_4234</name>
</gene>
<dbReference type="AlphaFoldDB" id="A0AA94H6T0"/>
<accession>A0AA94H6T0</accession>
<protein>
    <recommendedName>
        <fullName evidence="5">HTH luxR-type domain-containing protein</fullName>
    </recommendedName>
</protein>
<dbReference type="Proteomes" id="UP000182314">
    <property type="component" value="Unassembled WGS sequence"/>
</dbReference>
<evidence type="ECO:0000313" key="3">
    <source>
        <dbReference type="Proteomes" id="UP000078227"/>
    </source>
</evidence>
<organism evidence="2 4">
    <name type="scientific">Kosakonia oryzae</name>
    <dbReference type="NCBI Taxonomy" id="497725"/>
    <lineage>
        <taxon>Bacteria</taxon>
        <taxon>Pseudomonadati</taxon>
        <taxon>Pseudomonadota</taxon>
        <taxon>Gammaproteobacteria</taxon>
        <taxon>Enterobacterales</taxon>
        <taxon>Enterobacteriaceae</taxon>
        <taxon>Kosakonia</taxon>
    </lineage>
</organism>